<gene>
    <name evidence="3" type="ORF">ERS852380_00174</name>
</gene>
<dbReference type="SUPFAM" id="SSF49373">
    <property type="entry name" value="Invasin/intimin cell-adhesion fragments"/>
    <property type="match status" value="1"/>
</dbReference>
<comment type="caution">
    <text evidence="3">The sequence shown here is derived from an EMBL/GenBank/DDBJ whole genome shotgun (WGS) entry which is preliminary data.</text>
</comment>
<sequence>MRKILSLFFVMALCVVGLSAQGLVQGQPHPSAPNVLAKTKSQLRADASFSFDDIQFWVGSGSKRAALVIEWHDGNRPDAMVWGYRWDGEATGHDMIVAIAKADPKLLLLTQYTGWMGYTIDGIGYGDNLDVRYDLDGAKNEPKNAFKFEPPITNPLLGQTGFPENPAGDVAAAIRQGVQTGVIYHPINAERYGYPSYDYDHWSCSNGIHWQAGWYYGYWSYFVRSSQTSNFSYSGLGATSRVLTDGCWDAWSWNGNMNTSEGTQPGDVFVAATIPSGGGGDEPEIPVIHVTSISLNKSSLRLQAGANAILAASISPVNADNKQVTWSSSDTGIATVEDGVVTGAKPGVVKITARSVDGGYTAVCEVTVTETVTPEIDFEGTGAVISFPKVEEATSYEVRVYRYENGSYKKIGTYVADAEGNIITELLTKGLRATSGTISVPLKNLGRDDAYRIEIQVMNGLDVIDTYMVEKSSDPVSNETMAPVIPKVSYQNGALRFEHLAGYQIYLMQINGKILERFVIQVREELHSISLPSGNYLLIGEKDGDKKIFKIHITQ</sequence>
<keyword evidence="1" id="KW-0732">Signal</keyword>
<evidence type="ECO:0000313" key="3">
    <source>
        <dbReference type="EMBL" id="CUN37469.1"/>
    </source>
</evidence>
<protein>
    <submittedName>
        <fullName evidence="3">Uncharacterized protein conserved in bacteria</fullName>
    </submittedName>
</protein>
<proteinExistence type="predicted"/>
<accession>A0A8D9L179</accession>
<dbReference type="Gene3D" id="2.60.40.1080">
    <property type="match status" value="1"/>
</dbReference>
<feature type="signal peptide" evidence="1">
    <location>
        <begin position="1"/>
        <end position="20"/>
    </location>
</feature>
<dbReference type="Pfam" id="PF02368">
    <property type="entry name" value="Big_2"/>
    <property type="match status" value="1"/>
</dbReference>
<evidence type="ECO:0000256" key="1">
    <source>
        <dbReference type="SAM" id="SignalP"/>
    </source>
</evidence>
<dbReference type="RefSeq" id="WP_005859678.1">
    <property type="nucleotide sequence ID" value="NZ_BQOC01000003.1"/>
</dbReference>
<reference evidence="3 4" key="1">
    <citation type="submission" date="2015-09" db="EMBL/GenBank/DDBJ databases">
        <authorList>
            <consortium name="Pathogen Informatics"/>
        </authorList>
    </citation>
    <scope>NUCLEOTIDE SEQUENCE [LARGE SCALE GENOMIC DNA]</scope>
    <source>
        <strain evidence="3 4">2789STDY5608822</strain>
    </source>
</reference>
<dbReference type="InterPro" id="IPR003343">
    <property type="entry name" value="Big_2"/>
</dbReference>
<dbReference type="OrthoDB" id="1041092at2"/>
<dbReference type="SMART" id="SM00635">
    <property type="entry name" value="BID_2"/>
    <property type="match status" value="1"/>
</dbReference>
<organism evidence="3 4">
    <name type="scientific">Parabacteroides distasonis</name>
    <dbReference type="NCBI Taxonomy" id="823"/>
    <lineage>
        <taxon>Bacteria</taxon>
        <taxon>Pseudomonadati</taxon>
        <taxon>Bacteroidota</taxon>
        <taxon>Bacteroidia</taxon>
        <taxon>Bacteroidales</taxon>
        <taxon>Tannerellaceae</taxon>
        <taxon>Parabacteroides</taxon>
    </lineage>
</organism>
<feature type="chain" id="PRO_5034162679" evidence="1">
    <location>
        <begin position="21"/>
        <end position="555"/>
    </location>
</feature>
<evidence type="ECO:0000259" key="2">
    <source>
        <dbReference type="SMART" id="SM00635"/>
    </source>
</evidence>
<feature type="domain" description="BIG2" evidence="2">
    <location>
        <begin position="289"/>
        <end position="365"/>
    </location>
</feature>
<dbReference type="EMBL" id="CYYK01000001">
    <property type="protein sequence ID" value="CUN37469.1"/>
    <property type="molecule type" value="Genomic_DNA"/>
</dbReference>
<evidence type="ECO:0000313" key="4">
    <source>
        <dbReference type="Proteomes" id="UP000095455"/>
    </source>
</evidence>
<name>A0A8D9L179_PARDI</name>
<dbReference type="Proteomes" id="UP000095455">
    <property type="component" value="Unassembled WGS sequence"/>
</dbReference>
<dbReference type="AlphaFoldDB" id="A0A8D9L179"/>
<dbReference type="InterPro" id="IPR008964">
    <property type="entry name" value="Invasin/intimin_cell_adhesion"/>
</dbReference>